<proteinExistence type="predicted"/>
<name>A0A4Q1AWB7_9BACT</name>
<protein>
    <submittedName>
        <fullName evidence="2">CopG family transcriptional regulator</fullName>
    </submittedName>
</protein>
<comment type="caution">
    <text evidence="2">The sequence shown here is derived from an EMBL/GenBank/DDBJ whole genome shotgun (WGS) entry which is preliminary data.</text>
</comment>
<sequence length="75" mass="8647">MTATVRLDDSLEKKLNNLSKTLNKKKSDVIREAIEFYSNSIQDNKKSRIKNAVEKTKEIDKKEYLNLEGTISDTI</sequence>
<dbReference type="Proteomes" id="UP000289718">
    <property type="component" value="Unassembled WGS sequence"/>
</dbReference>
<dbReference type="InterPro" id="IPR013321">
    <property type="entry name" value="Arc_rbn_hlx_hlx"/>
</dbReference>
<dbReference type="InterPro" id="IPR010985">
    <property type="entry name" value="Ribbon_hlx_hlx"/>
</dbReference>
<reference evidence="2 3" key="1">
    <citation type="submission" date="2017-09" db="EMBL/GenBank/DDBJ databases">
        <title>Genomics of the genus Arcobacter.</title>
        <authorList>
            <person name="Perez-Cataluna A."/>
            <person name="Figueras M.J."/>
            <person name="Salas-Masso N."/>
        </authorList>
    </citation>
    <scope>NUCLEOTIDE SEQUENCE [LARGE SCALE GENOMIC DNA]</scope>
    <source>
        <strain evidence="2 3">F156-34</strain>
    </source>
</reference>
<evidence type="ECO:0000313" key="2">
    <source>
        <dbReference type="EMBL" id="RXK12302.1"/>
    </source>
</evidence>
<dbReference type="InterPro" id="IPR002145">
    <property type="entry name" value="CopG"/>
</dbReference>
<evidence type="ECO:0000259" key="1">
    <source>
        <dbReference type="Pfam" id="PF01402"/>
    </source>
</evidence>
<dbReference type="AlphaFoldDB" id="A0A4Q1AWB7"/>
<dbReference type="GO" id="GO:0006355">
    <property type="term" value="P:regulation of DNA-templated transcription"/>
    <property type="evidence" value="ECO:0007669"/>
    <property type="project" value="InterPro"/>
</dbReference>
<dbReference type="EMBL" id="NXIE01000004">
    <property type="protein sequence ID" value="RXK12302.1"/>
    <property type="molecule type" value="Genomic_DNA"/>
</dbReference>
<dbReference type="RefSeq" id="WP_129062171.1">
    <property type="nucleotide sequence ID" value="NZ_NXIE01000004.1"/>
</dbReference>
<dbReference type="Gene3D" id="1.10.1220.10">
    <property type="entry name" value="Met repressor-like"/>
    <property type="match status" value="1"/>
</dbReference>
<dbReference type="SUPFAM" id="SSF47598">
    <property type="entry name" value="Ribbon-helix-helix"/>
    <property type="match status" value="1"/>
</dbReference>
<evidence type="ECO:0000313" key="3">
    <source>
        <dbReference type="Proteomes" id="UP000289718"/>
    </source>
</evidence>
<organism evidence="2 3">
    <name type="scientific">Halarcobacter mediterraneus</name>
    <dbReference type="NCBI Taxonomy" id="2023153"/>
    <lineage>
        <taxon>Bacteria</taxon>
        <taxon>Pseudomonadati</taxon>
        <taxon>Campylobacterota</taxon>
        <taxon>Epsilonproteobacteria</taxon>
        <taxon>Campylobacterales</taxon>
        <taxon>Arcobacteraceae</taxon>
        <taxon>Halarcobacter</taxon>
    </lineage>
</organism>
<keyword evidence="3" id="KW-1185">Reference proteome</keyword>
<dbReference type="Pfam" id="PF01402">
    <property type="entry name" value="RHH_1"/>
    <property type="match status" value="1"/>
</dbReference>
<accession>A0A4Q1AWB7</accession>
<gene>
    <name evidence="2" type="ORF">CP965_11090</name>
</gene>
<dbReference type="OrthoDB" id="5366079at2"/>
<feature type="domain" description="Ribbon-helix-helix protein CopG" evidence="1">
    <location>
        <begin position="4"/>
        <end position="37"/>
    </location>
</feature>